<dbReference type="AlphaFoldDB" id="A0A0L6CXU7"/>
<dbReference type="GO" id="GO:0005737">
    <property type="term" value="C:cytoplasm"/>
    <property type="evidence" value="ECO:0007669"/>
    <property type="project" value="TreeGrafter"/>
</dbReference>
<evidence type="ECO:0000313" key="2">
    <source>
        <dbReference type="Proteomes" id="UP000037046"/>
    </source>
</evidence>
<dbReference type="OrthoDB" id="9792137at2"/>
<gene>
    <name evidence="1" type="ORF">ROTO_09090</name>
</gene>
<dbReference type="InterPro" id="IPR036663">
    <property type="entry name" value="Fumarylacetoacetase_C_sf"/>
</dbReference>
<dbReference type="Gene3D" id="3.90.850.10">
    <property type="entry name" value="Fumarylacetoacetase-like, C-terminal domain"/>
    <property type="match status" value="1"/>
</dbReference>
<dbReference type="InterPro" id="IPR050772">
    <property type="entry name" value="Hydratase-Decarb/MhpD_sf"/>
</dbReference>
<dbReference type="Proteomes" id="UP000037046">
    <property type="component" value="Unassembled WGS sequence"/>
</dbReference>
<dbReference type="PANTHER" id="PTHR30143:SF0">
    <property type="entry name" value="2-KETO-4-PENTENOATE HYDRATASE"/>
    <property type="match status" value="1"/>
</dbReference>
<organism evidence="1 2">
    <name type="scientific">Roseovarius tolerans</name>
    <dbReference type="NCBI Taxonomy" id="74031"/>
    <lineage>
        <taxon>Bacteria</taxon>
        <taxon>Pseudomonadati</taxon>
        <taxon>Pseudomonadota</taxon>
        <taxon>Alphaproteobacteria</taxon>
        <taxon>Rhodobacterales</taxon>
        <taxon>Roseobacteraceae</taxon>
        <taxon>Roseovarius</taxon>
    </lineage>
</organism>
<keyword evidence="2" id="KW-1185">Reference proteome</keyword>
<dbReference type="STRING" id="74031.SAMN04488077_101153"/>
<dbReference type="EMBL" id="LGVV01000007">
    <property type="protein sequence ID" value="KNX42607.1"/>
    <property type="molecule type" value="Genomic_DNA"/>
</dbReference>
<dbReference type="GO" id="GO:0008684">
    <property type="term" value="F:2-oxopent-4-enoate hydratase activity"/>
    <property type="evidence" value="ECO:0007669"/>
    <property type="project" value="TreeGrafter"/>
</dbReference>
<dbReference type="PANTHER" id="PTHR30143">
    <property type="entry name" value="ACID HYDRATASE"/>
    <property type="match status" value="1"/>
</dbReference>
<comment type="caution">
    <text evidence="1">The sequence shown here is derived from an EMBL/GenBank/DDBJ whole genome shotgun (WGS) entry which is preliminary data.</text>
</comment>
<dbReference type="RefSeq" id="WP_050661841.1">
    <property type="nucleotide sequence ID" value="NZ_CP118494.1"/>
</dbReference>
<sequence>MNDPLVAQLLAAREGGAKLPAKVGEGLSRARIFEVQHAVAVRLGPVGGFKVACPPDAPIVIAPIMACDIYQTPAEITVSAGEEVGIELEYAFRLIASPPDRDAPDFEARLRASVELLPAFELVQSRLADPKGAGPALKLLDNQLNGAVVLGEAVRDWQSLDVTRAEARLLLGGETLLDGVARVPGGDAFATLCALTRGLGDHCGGLQMGQVVITGSLNGLPWITPPKTAQGRIAGLGDVAMTLKTA</sequence>
<dbReference type="PATRIC" id="fig|74031.6.peg.932"/>
<protein>
    <submittedName>
        <fullName evidence="1">2-keto-4-pentenoate hydratase</fullName>
    </submittedName>
</protein>
<evidence type="ECO:0000313" key="1">
    <source>
        <dbReference type="EMBL" id="KNX42607.1"/>
    </source>
</evidence>
<dbReference type="SUPFAM" id="SSF56529">
    <property type="entry name" value="FAH"/>
    <property type="match status" value="1"/>
</dbReference>
<proteinExistence type="predicted"/>
<reference evidence="2" key="1">
    <citation type="submission" date="2015-07" db="EMBL/GenBank/DDBJ databases">
        <title>Draft Genome Sequence of Roseovarius tolerans EL-164, a producer of N-Acylated Alanine Methyl Esters (NAMEs).</title>
        <authorList>
            <person name="Voget S."/>
            <person name="Bruns H."/>
            <person name="Wagner-Doebler I."/>
            <person name="Schulz S."/>
            <person name="Daniel R."/>
        </authorList>
    </citation>
    <scope>NUCLEOTIDE SEQUENCE [LARGE SCALE GENOMIC DNA]</scope>
    <source>
        <strain evidence="2">EL-164</strain>
    </source>
</reference>
<accession>A0A0L6CXU7</accession>
<name>A0A0L6CXU7_9RHOB</name>